<organism evidence="2 3">
    <name type="scientific">Sphaeroforma arctica JP610</name>
    <dbReference type="NCBI Taxonomy" id="667725"/>
    <lineage>
        <taxon>Eukaryota</taxon>
        <taxon>Ichthyosporea</taxon>
        <taxon>Ichthyophonida</taxon>
        <taxon>Sphaeroforma</taxon>
    </lineage>
</organism>
<dbReference type="EMBL" id="KQ250365">
    <property type="protein sequence ID" value="KNC70725.1"/>
    <property type="molecule type" value="Genomic_DNA"/>
</dbReference>
<gene>
    <name evidence="2" type="ORF">SARC_16745</name>
</gene>
<feature type="non-terminal residue" evidence="2">
    <location>
        <position position="84"/>
    </location>
</feature>
<dbReference type="GeneID" id="25917249"/>
<proteinExistence type="predicted"/>
<evidence type="ECO:0000256" key="1">
    <source>
        <dbReference type="SAM" id="MobiDB-lite"/>
    </source>
</evidence>
<sequence>MEPHVRLKILERIPLCGMDVQFSDDSQCQVTITKKSRGPAHAHVCKGRDPNDKSPTNGETQEVCGRRGSDTVLARIEFCSLPAA</sequence>
<dbReference type="AlphaFoldDB" id="A0A0L0F1W8"/>
<evidence type="ECO:0000313" key="2">
    <source>
        <dbReference type="EMBL" id="KNC70725.1"/>
    </source>
</evidence>
<evidence type="ECO:0000313" key="3">
    <source>
        <dbReference type="Proteomes" id="UP000054560"/>
    </source>
</evidence>
<dbReference type="Proteomes" id="UP000054560">
    <property type="component" value="Unassembled WGS sequence"/>
</dbReference>
<name>A0A0L0F1W8_9EUKA</name>
<dbReference type="RefSeq" id="XP_014144627.1">
    <property type="nucleotide sequence ID" value="XM_014289152.1"/>
</dbReference>
<keyword evidence="3" id="KW-1185">Reference proteome</keyword>
<protein>
    <submittedName>
        <fullName evidence="2">Uncharacterized protein</fullName>
    </submittedName>
</protein>
<accession>A0A0L0F1W8</accession>
<feature type="region of interest" description="Disordered" evidence="1">
    <location>
        <begin position="39"/>
        <end position="64"/>
    </location>
</feature>
<reference evidence="2 3" key="1">
    <citation type="submission" date="2011-02" db="EMBL/GenBank/DDBJ databases">
        <title>The Genome Sequence of Sphaeroforma arctica JP610.</title>
        <authorList>
            <consortium name="The Broad Institute Genome Sequencing Platform"/>
            <person name="Russ C."/>
            <person name="Cuomo C."/>
            <person name="Young S.K."/>
            <person name="Zeng Q."/>
            <person name="Gargeya S."/>
            <person name="Alvarado L."/>
            <person name="Berlin A."/>
            <person name="Chapman S.B."/>
            <person name="Chen Z."/>
            <person name="Freedman E."/>
            <person name="Gellesch M."/>
            <person name="Goldberg J."/>
            <person name="Griggs A."/>
            <person name="Gujja S."/>
            <person name="Heilman E."/>
            <person name="Heiman D."/>
            <person name="Howarth C."/>
            <person name="Mehta T."/>
            <person name="Neiman D."/>
            <person name="Pearson M."/>
            <person name="Roberts A."/>
            <person name="Saif S."/>
            <person name="Shea T."/>
            <person name="Shenoy N."/>
            <person name="Sisk P."/>
            <person name="Stolte C."/>
            <person name="Sykes S."/>
            <person name="White J."/>
            <person name="Yandava C."/>
            <person name="Burger G."/>
            <person name="Gray M.W."/>
            <person name="Holland P.W.H."/>
            <person name="King N."/>
            <person name="Lang F.B.F."/>
            <person name="Roger A.J."/>
            <person name="Ruiz-Trillo I."/>
            <person name="Haas B."/>
            <person name="Nusbaum C."/>
            <person name="Birren B."/>
        </authorList>
    </citation>
    <scope>NUCLEOTIDE SEQUENCE [LARGE SCALE GENOMIC DNA]</scope>
    <source>
        <strain evidence="2 3">JP610</strain>
    </source>
</reference>